<protein>
    <submittedName>
        <fullName evidence="1">Uncharacterized protein</fullName>
    </submittedName>
</protein>
<proteinExistence type="predicted"/>
<dbReference type="Proteomes" id="UP001177000">
    <property type="component" value="Chromosome"/>
</dbReference>
<gene>
    <name evidence="1" type="ORF">DAPPPG215_17845</name>
</gene>
<organism evidence="1 2">
    <name type="scientific">Pseudomonas syringae pv. tomato</name>
    <dbReference type="NCBI Taxonomy" id="323"/>
    <lineage>
        <taxon>Bacteria</taxon>
        <taxon>Pseudomonadati</taxon>
        <taxon>Pseudomonadota</taxon>
        <taxon>Gammaproteobacteria</taxon>
        <taxon>Pseudomonadales</taxon>
        <taxon>Pseudomonadaceae</taxon>
        <taxon>Pseudomonas</taxon>
    </lineage>
</organism>
<sequence>MDVDHPLITRGGFDHESVVLVELKTRMNLGRSREVDCCTSVC</sequence>
<accession>A0AAV1BM65</accession>
<evidence type="ECO:0000313" key="1">
    <source>
        <dbReference type="EMBL" id="CAI8903718.1"/>
    </source>
</evidence>
<evidence type="ECO:0000313" key="2">
    <source>
        <dbReference type="Proteomes" id="UP001177000"/>
    </source>
</evidence>
<reference evidence="1" key="1">
    <citation type="submission" date="2023-03" db="EMBL/GenBank/DDBJ databases">
        <authorList>
            <person name="Pothier F. J."/>
        </authorList>
    </citation>
    <scope>NUCLEOTIDE SEQUENCE</scope>
    <source>
        <strain evidence="1">DAPP-PG 215</strain>
    </source>
</reference>
<dbReference type="EMBL" id="OX458335">
    <property type="protein sequence ID" value="CAI8903718.1"/>
    <property type="molecule type" value="Genomic_DNA"/>
</dbReference>
<dbReference type="AlphaFoldDB" id="A0AAV1BM65"/>
<name>A0AAV1BM65_PSEUB</name>